<feature type="domain" description="PDZ" evidence="2">
    <location>
        <begin position="150"/>
        <end position="234"/>
    </location>
</feature>
<reference evidence="3 4" key="2">
    <citation type="submission" date="2018-11" db="EMBL/GenBank/DDBJ databases">
        <authorList>
            <consortium name="Pathogen Informatics"/>
        </authorList>
    </citation>
    <scope>NUCLEOTIDE SEQUENCE [LARGE SCALE GENOMIC DNA]</scope>
    <source>
        <strain evidence="3">Dakar</strain>
        <strain evidence="4">Dakar, Senegal</strain>
    </source>
</reference>
<dbReference type="GO" id="GO:0050839">
    <property type="term" value="F:cell adhesion molecule binding"/>
    <property type="evidence" value="ECO:0007669"/>
    <property type="project" value="TreeGrafter"/>
</dbReference>
<dbReference type="WBParaSite" id="SCUD_0000771801-mRNA-1">
    <property type="protein sequence ID" value="SCUD_0000771801-mRNA-1"/>
    <property type="gene ID" value="SCUD_0000771801"/>
</dbReference>
<dbReference type="PANTHER" id="PTHR13865:SF28">
    <property type="entry name" value="POLYCHAETOID, ISOFORM O"/>
    <property type="match status" value="1"/>
</dbReference>
<dbReference type="Pfam" id="PF17820">
    <property type="entry name" value="PDZ_6"/>
    <property type="match status" value="1"/>
</dbReference>
<dbReference type="InterPro" id="IPR041489">
    <property type="entry name" value="PDZ_6"/>
</dbReference>
<dbReference type="AlphaFoldDB" id="A0A183JYB5"/>
<name>A0A183JYB5_9TREM</name>
<gene>
    <name evidence="3" type="ORF">SCUD_LOCUS7718</name>
</gene>
<dbReference type="Gene3D" id="2.30.42.10">
    <property type="match status" value="3"/>
</dbReference>
<dbReference type="STRING" id="6186.A0A183JYB5"/>
<proteinExistence type="predicted"/>
<feature type="domain" description="PDZ" evidence="2">
    <location>
        <begin position="535"/>
        <end position="616"/>
    </location>
</feature>
<evidence type="ECO:0000259" key="1">
    <source>
        <dbReference type="PROSITE" id="PS50052"/>
    </source>
</evidence>
<evidence type="ECO:0000313" key="4">
    <source>
        <dbReference type="Proteomes" id="UP000279833"/>
    </source>
</evidence>
<dbReference type="SUPFAM" id="SSF50156">
    <property type="entry name" value="PDZ domain-like"/>
    <property type="match status" value="3"/>
</dbReference>
<dbReference type="GO" id="GO:0045216">
    <property type="term" value="P:cell-cell junction organization"/>
    <property type="evidence" value="ECO:0007669"/>
    <property type="project" value="TreeGrafter"/>
</dbReference>
<evidence type="ECO:0000259" key="2">
    <source>
        <dbReference type="PROSITE" id="PS50106"/>
    </source>
</evidence>
<dbReference type="InterPro" id="IPR036034">
    <property type="entry name" value="PDZ_sf"/>
</dbReference>
<feature type="domain" description="PDZ" evidence="2">
    <location>
        <begin position="284"/>
        <end position="348"/>
    </location>
</feature>
<dbReference type="PROSITE" id="PS50106">
    <property type="entry name" value="PDZ"/>
    <property type="match status" value="3"/>
</dbReference>
<dbReference type="SMART" id="SM00228">
    <property type="entry name" value="PDZ"/>
    <property type="match status" value="3"/>
</dbReference>
<dbReference type="Gene3D" id="2.30.30.40">
    <property type="entry name" value="SH3 Domains"/>
    <property type="match status" value="1"/>
</dbReference>
<dbReference type="GO" id="GO:0005923">
    <property type="term" value="C:bicellular tight junction"/>
    <property type="evidence" value="ECO:0007669"/>
    <property type="project" value="TreeGrafter"/>
</dbReference>
<accession>A0A183JYB5</accession>
<protein>
    <submittedName>
        <fullName evidence="5">PDZ domain-containing protein</fullName>
    </submittedName>
</protein>
<dbReference type="Proteomes" id="UP000279833">
    <property type="component" value="Unassembled WGS sequence"/>
</dbReference>
<organism evidence="5">
    <name type="scientific">Schistosoma curassoni</name>
    <dbReference type="NCBI Taxonomy" id="6186"/>
    <lineage>
        <taxon>Eukaryota</taxon>
        <taxon>Metazoa</taxon>
        <taxon>Spiralia</taxon>
        <taxon>Lophotrochozoa</taxon>
        <taxon>Platyhelminthes</taxon>
        <taxon>Trematoda</taxon>
        <taxon>Digenea</taxon>
        <taxon>Strigeidida</taxon>
        <taxon>Schistosomatoidea</taxon>
        <taxon>Schistosomatidae</taxon>
        <taxon>Schistosoma</taxon>
    </lineage>
</organism>
<dbReference type="InterPro" id="IPR008144">
    <property type="entry name" value="Guanylate_kin-like_dom"/>
</dbReference>
<dbReference type="GO" id="GO:0150105">
    <property type="term" value="P:protein localization to cell-cell junction"/>
    <property type="evidence" value="ECO:0007669"/>
    <property type="project" value="TreeGrafter"/>
</dbReference>
<keyword evidence="4" id="KW-1185">Reference proteome</keyword>
<dbReference type="PANTHER" id="PTHR13865">
    <property type="entry name" value="TIGHT JUNCTION PROTEIN"/>
    <property type="match status" value="1"/>
</dbReference>
<dbReference type="InterPro" id="IPR001478">
    <property type="entry name" value="PDZ"/>
</dbReference>
<feature type="domain" description="Guanylate kinase-like" evidence="1">
    <location>
        <begin position="769"/>
        <end position="939"/>
    </location>
</feature>
<evidence type="ECO:0000313" key="5">
    <source>
        <dbReference type="WBParaSite" id="SCUD_0000771801-mRNA-1"/>
    </source>
</evidence>
<dbReference type="InterPro" id="IPR027417">
    <property type="entry name" value="P-loop_NTPase"/>
</dbReference>
<dbReference type="GO" id="GO:0098609">
    <property type="term" value="P:cell-cell adhesion"/>
    <property type="evidence" value="ECO:0007669"/>
    <property type="project" value="TreeGrafter"/>
</dbReference>
<dbReference type="Pfam" id="PF00595">
    <property type="entry name" value="PDZ"/>
    <property type="match status" value="2"/>
</dbReference>
<evidence type="ECO:0000313" key="3">
    <source>
        <dbReference type="EMBL" id="VDP27456.1"/>
    </source>
</evidence>
<dbReference type="GO" id="GO:0005886">
    <property type="term" value="C:plasma membrane"/>
    <property type="evidence" value="ECO:0007669"/>
    <property type="project" value="TreeGrafter"/>
</dbReference>
<dbReference type="PROSITE" id="PS50052">
    <property type="entry name" value="GUANYLATE_KINASE_2"/>
    <property type="match status" value="1"/>
</dbReference>
<sequence length="995" mass="112547">MPSRTFQLLVTDCGPREMSSTFPNHPSVSLKISYVCDRSEFNQATSSLLLGISLHLSKVYWLQSIHSDRRYELNVFIRNKITSFNYKGVTDQSVVILKMAVAFLTDKAERMNDGNLVTELTISPSLRFSDIAFKADYKHMMWVVCFDYLLVTIMRSPTHGLGLGISGVRSSRNSKTKFIVSDVITNGPAYEKVSKNDELVSVNGINLDCLRYSEAIQILRECGDEAELKLLSRKGQVNYHNLPLASEKDCIMQQTLKISYVCDRSEFNQATSSLLLGISLHLSKVYWLQSIHSDRLGVELLSRLTVASVDENSLGEQAGLKSGDRIIRLNGINTAHLSLIDTANMLRRQETVLLVARDTLTKQNHVYDNFGTTPLVNSSSVPANLSSLLTHQLGNEKRQYQVSQPMHSNKSSNEQIRTMHFEQAYQSGYHTYENCEGCQIHNSNFENPFVKNSNNWIQSQMNTSNICKNPIQHNCIQHNVSNIKNNELLESNPNIKPHKMSNIQSRELNGQHCSNFLKEDKEQLLNMFNSPKNIKVTLQLNQGKCDIGLILYGGNTKGVYVSKVIPDSIADQAGINEGDKLVKLNGTDLKGWTKEEVFLALMASENNMILELLRDPSSYHKMLKSEIPHESFYVRAYFNMNQYISGSSALMSSVKYSGLFIVKGDIFHVHDTLLDNALGTWLATKVYPNTSSIGLIPNEQRAQRFISTNQFQENPHESFSPPPYERVLQLDKFPFPRPVVIFGPLCELARQRLTQMSSIIPTKLDYSIGEPIKFIIPPISSSFTSNNITNNGYSINEENSNNNKPLGLIRLSAINECMKRGYHCLLDIGPTAIERLTLLGIPPIVILINPSSEYQLKVLLKHYWQFNKTSSALFIPSRVSSRTRPTIKEMVTTLWNSVIYLRQYKSHVITDTVPLLNITSKENSFSEIEWLRNLSEVIRHQQNSPVIRNFVWIGEESEIGQLKINELIDEEQEGGDDVVTMSGMNLHSRITSYSV</sequence>
<dbReference type="Gene3D" id="3.40.50.300">
    <property type="entry name" value="P-loop containing nucleotide triphosphate hydrolases"/>
    <property type="match status" value="1"/>
</dbReference>
<dbReference type="EMBL" id="UZAK01032444">
    <property type="protein sequence ID" value="VDP27456.1"/>
    <property type="molecule type" value="Genomic_DNA"/>
</dbReference>
<reference evidence="5" key="1">
    <citation type="submission" date="2016-06" db="UniProtKB">
        <authorList>
            <consortium name="WormBaseParasite"/>
        </authorList>
    </citation>
    <scope>IDENTIFICATION</scope>
</reference>